<dbReference type="EMBL" id="PNBA02000016">
    <property type="protein sequence ID" value="KAG6396333.1"/>
    <property type="molecule type" value="Genomic_DNA"/>
</dbReference>
<comment type="subcellular location">
    <subcellularLocation>
        <location evidence="1">Secreted</location>
        <location evidence="1">Cell wall</location>
    </subcellularLocation>
</comment>
<evidence type="ECO:0000256" key="6">
    <source>
        <dbReference type="ARBA" id="ARBA00022801"/>
    </source>
</evidence>
<dbReference type="Pfam" id="PF01095">
    <property type="entry name" value="Pectinesterase"/>
    <property type="match status" value="1"/>
</dbReference>
<dbReference type="AlphaFoldDB" id="A0A8X8WLJ6"/>
<gene>
    <name evidence="13" type="ORF">SASPL_142481</name>
</gene>
<keyword evidence="4" id="KW-0134">Cell wall</keyword>
<dbReference type="GO" id="GO:0030599">
    <property type="term" value="F:pectinesterase activity"/>
    <property type="evidence" value="ECO:0007669"/>
    <property type="project" value="UniProtKB-UniRule"/>
</dbReference>
<protein>
    <recommendedName>
        <fullName evidence="3 10">Pectinesterase</fullName>
        <ecNumber evidence="3 10">3.1.1.11</ecNumber>
    </recommendedName>
</protein>
<evidence type="ECO:0000256" key="9">
    <source>
        <dbReference type="PROSITE-ProRule" id="PRU10040"/>
    </source>
</evidence>
<proteinExistence type="predicted"/>
<dbReference type="InterPro" id="IPR006501">
    <property type="entry name" value="Pectinesterase_inhib_dom"/>
</dbReference>
<organism evidence="13">
    <name type="scientific">Salvia splendens</name>
    <name type="common">Scarlet sage</name>
    <dbReference type="NCBI Taxonomy" id="180675"/>
    <lineage>
        <taxon>Eukaryota</taxon>
        <taxon>Viridiplantae</taxon>
        <taxon>Streptophyta</taxon>
        <taxon>Embryophyta</taxon>
        <taxon>Tracheophyta</taxon>
        <taxon>Spermatophyta</taxon>
        <taxon>Magnoliopsida</taxon>
        <taxon>eudicotyledons</taxon>
        <taxon>Gunneridae</taxon>
        <taxon>Pentapetalae</taxon>
        <taxon>asterids</taxon>
        <taxon>lamiids</taxon>
        <taxon>Lamiales</taxon>
        <taxon>Lamiaceae</taxon>
        <taxon>Nepetoideae</taxon>
        <taxon>Mentheae</taxon>
        <taxon>Salviinae</taxon>
        <taxon>Salvia</taxon>
        <taxon>Salvia subgen. Calosphace</taxon>
        <taxon>core Calosphace</taxon>
    </lineage>
</organism>
<name>A0A8X8WLJ6_SALSN</name>
<keyword evidence="14" id="KW-1185">Reference proteome</keyword>
<dbReference type="FunFam" id="1.20.140.40:FF:000001">
    <property type="entry name" value="Pectinesterase"/>
    <property type="match status" value="1"/>
</dbReference>
<evidence type="ECO:0000256" key="4">
    <source>
        <dbReference type="ARBA" id="ARBA00022512"/>
    </source>
</evidence>
<evidence type="ECO:0000256" key="1">
    <source>
        <dbReference type="ARBA" id="ARBA00004191"/>
    </source>
</evidence>
<feature type="region of interest" description="Disordered" evidence="11">
    <location>
        <begin position="218"/>
        <end position="240"/>
    </location>
</feature>
<dbReference type="GO" id="GO:0042545">
    <property type="term" value="P:cell wall modification"/>
    <property type="evidence" value="ECO:0007669"/>
    <property type="project" value="UniProtKB-UniRule"/>
</dbReference>
<dbReference type="PROSITE" id="PS00503">
    <property type="entry name" value="PECTINESTERASE_2"/>
    <property type="match status" value="1"/>
</dbReference>
<dbReference type="NCBIfam" id="TIGR01614">
    <property type="entry name" value="PME_inhib"/>
    <property type="match status" value="1"/>
</dbReference>
<evidence type="ECO:0000256" key="2">
    <source>
        <dbReference type="ARBA" id="ARBA00005184"/>
    </source>
</evidence>
<dbReference type="OrthoDB" id="2019149at2759"/>
<comment type="catalytic activity">
    <reaction evidence="10">
        <text>[(1-&gt;4)-alpha-D-galacturonosyl methyl ester](n) + n H2O = [(1-&gt;4)-alpha-D-galacturonosyl](n) + n methanol + n H(+)</text>
        <dbReference type="Rhea" id="RHEA:22380"/>
        <dbReference type="Rhea" id="RHEA-COMP:14570"/>
        <dbReference type="Rhea" id="RHEA-COMP:14573"/>
        <dbReference type="ChEBI" id="CHEBI:15377"/>
        <dbReference type="ChEBI" id="CHEBI:15378"/>
        <dbReference type="ChEBI" id="CHEBI:17790"/>
        <dbReference type="ChEBI" id="CHEBI:140522"/>
        <dbReference type="ChEBI" id="CHEBI:140523"/>
        <dbReference type="EC" id="3.1.1.11"/>
    </reaction>
</comment>
<comment type="pathway">
    <text evidence="2 10">Glycan metabolism; pectin degradation; 2-dehydro-3-deoxy-D-gluconate from pectin: step 1/5.</text>
</comment>
<feature type="domain" description="Pectinesterase inhibitor" evidence="12">
    <location>
        <begin position="44"/>
        <end position="194"/>
    </location>
</feature>
<evidence type="ECO:0000313" key="13">
    <source>
        <dbReference type="EMBL" id="KAG6396333.1"/>
    </source>
</evidence>
<feature type="active site" evidence="9">
    <location>
        <position position="416"/>
    </location>
</feature>
<dbReference type="CDD" id="cd15798">
    <property type="entry name" value="PMEI-like_3"/>
    <property type="match status" value="1"/>
</dbReference>
<dbReference type="PANTHER" id="PTHR31707">
    <property type="entry name" value="PECTINESTERASE"/>
    <property type="match status" value="1"/>
</dbReference>
<dbReference type="Pfam" id="PF04043">
    <property type="entry name" value="PMEI"/>
    <property type="match status" value="1"/>
</dbReference>
<dbReference type="InterPro" id="IPR000070">
    <property type="entry name" value="Pectinesterase_cat"/>
</dbReference>
<reference evidence="13" key="2">
    <citation type="submission" date="2020-08" db="EMBL/GenBank/DDBJ databases">
        <title>Plant Genome Project.</title>
        <authorList>
            <person name="Zhang R.-G."/>
        </authorList>
    </citation>
    <scope>NUCLEOTIDE SEQUENCE</scope>
    <source>
        <strain evidence="13">Huo1</strain>
        <tissue evidence="13">Leaf</tissue>
    </source>
</reference>
<keyword evidence="8" id="KW-0961">Cell wall biogenesis/degradation</keyword>
<dbReference type="InterPro" id="IPR033131">
    <property type="entry name" value="Pectinesterase_Asp_AS"/>
</dbReference>
<evidence type="ECO:0000259" key="12">
    <source>
        <dbReference type="SMART" id="SM00856"/>
    </source>
</evidence>
<dbReference type="SMART" id="SM00856">
    <property type="entry name" value="PMEI"/>
    <property type="match status" value="1"/>
</dbReference>
<keyword evidence="7 10" id="KW-0063">Aspartyl esterase</keyword>
<dbReference type="FunFam" id="2.160.20.10:FF:000029">
    <property type="entry name" value="Pectinesterase 4"/>
    <property type="match status" value="1"/>
</dbReference>
<dbReference type="GO" id="GO:0045490">
    <property type="term" value="P:pectin catabolic process"/>
    <property type="evidence" value="ECO:0007669"/>
    <property type="project" value="UniProtKB-UniRule"/>
</dbReference>
<evidence type="ECO:0000256" key="11">
    <source>
        <dbReference type="SAM" id="MobiDB-lite"/>
    </source>
</evidence>
<evidence type="ECO:0000256" key="3">
    <source>
        <dbReference type="ARBA" id="ARBA00013229"/>
    </source>
</evidence>
<dbReference type="GO" id="GO:0004857">
    <property type="term" value="F:enzyme inhibitor activity"/>
    <property type="evidence" value="ECO:0007669"/>
    <property type="project" value="InterPro"/>
</dbReference>
<evidence type="ECO:0000256" key="10">
    <source>
        <dbReference type="RuleBase" id="RU000589"/>
    </source>
</evidence>
<accession>A0A8X8WLJ6</accession>
<dbReference type="EC" id="3.1.1.11" evidence="3 10"/>
<keyword evidence="5" id="KW-0964">Secreted</keyword>
<dbReference type="Proteomes" id="UP000298416">
    <property type="component" value="Unassembled WGS sequence"/>
</dbReference>
<evidence type="ECO:0000256" key="7">
    <source>
        <dbReference type="ARBA" id="ARBA00023085"/>
    </source>
</evidence>
<reference evidence="13" key="1">
    <citation type="submission" date="2018-01" db="EMBL/GenBank/DDBJ databases">
        <authorList>
            <person name="Mao J.F."/>
        </authorList>
    </citation>
    <scope>NUCLEOTIDE SEQUENCE</scope>
    <source>
        <strain evidence="13">Huo1</strain>
        <tissue evidence="13">Leaf</tissue>
    </source>
</reference>
<keyword evidence="6 10" id="KW-0378">Hydrolase</keyword>
<evidence type="ECO:0000313" key="14">
    <source>
        <dbReference type="Proteomes" id="UP000298416"/>
    </source>
</evidence>
<sequence>MGDESSKKKVIIAAVASVLLVGAVVAAVLTTRGSQEEPASEIGSTTRAVDAICAPTRFQETCHASLEGANTTDPKKLIETAIDVAIKNVGHALNESSVLKAAATDPMTKGAYEVCREVLEKAVWDLERAVDKISSFDGANMKGFVADLRSWMAAVITDQETCIDGFANANGDTGEKMRQLLKIAKELSSNGLAMVTDISEFLDTLQLGDLLGEDTTAGGSRKLMAEEEEEEEVESEGDGDGFMTRRLLQATAFQTKPTIVVAKDGSGQFKSITDAVNSIAKTIPAHTKMKGMNGAFIVILIKPGVYEESVDIPWGLDKLVLIGSGPTTKITGKKSVKGGVQTYSTATLAVNGDDFVAKDLAVENTAGPEGLQALAVRLSGDRAVMYNVRMDGYQDTLCADVHRQYFRNCIISGTIDYIFGSGLALYQDCTFITRKPIPGQECVAIAHGRSDPKSGTAVIIQNGKFTAEPALLQVKPPVQVFLGRPWKALARTIIMNSQIDGFVNETGWAKWIKDIGIDTCFYVEYGNKGPGADVSKRVKWKGIHTLNGQQIQSWTGAKAFVDDSWIKASGAPYSPN</sequence>
<evidence type="ECO:0000256" key="8">
    <source>
        <dbReference type="ARBA" id="ARBA00023316"/>
    </source>
</evidence>
<evidence type="ECO:0000256" key="5">
    <source>
        <dbReference type="ARBA" id="ARBA00022525"/>
    </source>
</evidence>
<feature type="compositionally biased region" description="Acidic residues" evidence="11">
    <location>
        <begin position="226"/>
        <end position="239"/>
    </location>
</feature>
<comment type="caution">
    <text evidence="13">The sequence shown here is derived from an EMBL/GenBank/DDBJ whole genome shotgun (WGS) entry which is preliminary data.</text>
</comment>